<name>A0AAN9D3P1_9TELE</name>
<evidence type="ECO:0000256" key="2">
    <source>
        <dbReference type="ARBA" id="ARBA00022692"/>
    </source>
</evidence>
<evidence type="ECO:0000313" key="7">
    <source>
        <dbReference type="EMBL" id="KAK7160508.1"/>
    </source>
</evidence>
<sequence length="358" mass="40709">MNLFIMKSSGGLSDEEEKITALSWIYVSTLSLSLIGSCSVVVVSIIKRRYLNEQVKPLLQLALADFLASLVLMCTAIINLPYEMWPLSEKLCNNGLPLSLAFYCVSFLLVIVYACESALAFQGWREKAEQESFEIQLSRRRRRFCLVYVIAWLVPIIGYLVYINTFRVMEATLVPANKSAHMPDTTHVSRGSSARFCGSCILFLHLTKDSCTTVDSFHAEFIHVFTLSIVLIVIISCTVVYCRLQSCYRHYENTSMLTMSQRHPGGIWSSARYMILVIIFCWTPALVLICLSFAQSQSKHLFPLYVIQALSVSLQGFLNSIVYAWRRRNFRDAVLGERLPLMAYSNRAFFEQSLNEPS</sequence>
<protein>
    <recommendedName>
        <fullName evidence="6">G-protein coupled receptors family 1 profile domain-containing protein</fullName>
    </recommendedName>
</protein>
<evidence type="ECO:0000259" key="6">
    <source>
        <dbReference type="PROSITE" id="PS50262"/>
    </source>
</evidence>
<dbReference type="GO" id="GO:0007189">
    <property type="term" value="P:adenylate cyclase-activating G protein-coupled receptor signaling pathway"/>
    <property type="evidence" value="ECO:0007669"/>
    <property type="project" value="TreeGrafter"/>
</dbReference>
<dbReference type="PANTHER" id="PTHR23112:SF36">
    <property type="entry name" value="SI:DKEY-30C15.2 PROTEIN"/>
    <property type="match status" value="1"/>
</dbReference>
<dbReference type="PROSITE" id="PS50262">
    <property type="entry name" value="G_PROTEIN_RECEP_F1_2"/>
    <property type="match status" value="1"/>
</dbReference>
<gene>
    <name evidence="7" type="ORF">R3I93_008220</name>
</gene>
<dbReference type="Gene3D" id="1.20.1070.10">
    <property type="entry name" value="Rhodopsin 7-helix transmembrane proteins"/>
    <property type="match status" value="1"/>
</dbReference>
<evidence type="ECO:0000256" key="5">
    <source>
        <dbReference type="SAM" id="Phobius"/>
    </source>
</evidence>
<feature type="transmembrane region" description="Helical" evidence="5">
    <location>
        <begin position="24"/>
        <end position="46"/>
    </location>
</feature>
<feature type="transmembrane region" description="Helical" evidence="5">
    <location>
        <begin position="58"/>
        <end position="80"/>
    </location>
</feature>
<dbReference type="InterPro" id="IPR017452">
    <property type="entry name" value="GPCR_Rhodpsn_7TM"/>
</dbReference>
<organism evidence="7 8">
    <name type="scientific">Phoxinus phoxinus</name>
    <name type="common">Eurasian minnow</name>
    <dbReference type="NCBI Taxonomy" id="58324"/>
    <lineage>
        <taxon>Eukaryota</taxon>
        <taxon>Metazoa</taxon>
        <taxon>Chordata</taxon>
        <taxon>Craniata</taxon>
        <taxon>Vertebrata</taxon>
        <taxon>Euteleostomi</taxon>
        <taxon>Actinopterygii</taxon>
        <taxon>Neopterygii</taxon>
        <taxon>Teleostei</taxon>
        <taxon>Ostariophysi</taxon>
        <taxon>Cypriniformes</taxon>
        <taxon>Leuciscidae</taxon>
        <taxon>Phoxininae</taxon>
        <taxon>Phoxinus</taxon>
    </lineage>
</organism>
<evidence type="ECO:0000256" key="1">
    <source>
        <dbReference type="ARBA" id="ARBA00004141"/>
    </source>
</evidence>
<comment type="caution">
    <text evidence="7">The sequence shown here is derived from an EMBL/GenBank/DDBJ whole genome shotgun (WGS) entry which is preliminary data.</text>
</comment>
<comment type="subcellular location">
    <subcellularLocation>
        <location evidence="1">Membrane</location>
        <topology evidence="1">Multi-pass membrane protein</topology>
    </subcellularLocation>
</comment>
<dbReference type="PRINTS" id="PR00237">
    <property type="entry name" value="GPCRRHODOPSN"/>
</dbReference>
<keyword evidence="4 5" id="KW-0472">Membrane</keyword>
<dbReference type="PANTHER" id="PTHR23112">
    <property type="entry name" value="G PROTEIN-COUPLED RECEPTOR 157-RELATED"/>
    <property type="match status" value="1"/>
</dbReference>
<feature type="transmembrane region" description="Helical" evidence="5">
    <location>
        <begin position="145"/>
        <end position="163"/>
    </location>
</feature>
<feature type="transmembrane region" description="Helical" evidence="5">
    <location>
        <begin position="221"/>
        <end position="242"/>
    </location>
</feature>
<keyword evidence="8" id="KW-1185">Reference proteome</keyword>
<feature type="transmembrane region" description="Helical" evidence="5">
    <location>
        <begin position="306"/>
        <end position="325"/>
    </location>
</feature>
<reference evidence="7 8" key="1">
    <citation type="submission" date="2024-02" db="EMBL/GenBank/DDBJ databases">
        <title>Chromosome-level genome assembly of the Eurasian Minnow (Phoxinus phoxinus).</title>
        <authorList>
            <person name="Oriowo T.O."/>
            <person name="Martin S."/>
            <person name="Stange M."/>
            <person name="Chrysostomakis Y."/>
            <person name="Brown T."/>
            <person name="Winkler S."/>
            <person name="Kukowka S."/>
            <person name="Myers E.W."/>
            <person name="Bohne A."/>
        </authorList>
    </citation>
    <scope>NUCLEOTIDE SEQUENCE [LARGE SCALE GENOMIC DNA]</scope>
    <source>
        <strain evidence="7">ZFMK-TIS-60720</strain>
        <tissue evidence="7">Whole Organism</tissue>
    </source>
</reference>
<dbReference type="EMBL" id="JAYKXH010000008">
    <property type="protein sequence ID" value="KAK7160508.1"/>
    <property type="molecule type" value="Genomic_DNA"/>
</dbReference>
<keyword evidence="3 5" id="KW-1133">Transmembrane helix</keyword>
<feature type="transmembrane region" description="Helical" evidence="5">
    <location>
        <begin position="273"/>
        <end position="294"/>
    </location>
</feature>
<accession>A0AAN9D3P1</accession>
<dbReference type="SUPFAM" id="SSF81321">
    <property type="entry name" value="Family A G protein-coupled receptor-like"/>
    <property type="match status" value="1"/>
</dbReference>
<feature type="transmembrane region" description="Helical" evidence="5">
    <location>
        <begin position="100"/>
        <end position="124"/>
    </location>
</feature>
<dbReference type="GO" id="GO:0004930">
    <property type="term" value="F:G protein-coupled receptor activity"/>
    <property type="evidence" value="ECO:0007669"/>
    <property type="project" value="InterPro"/>
</dbReference>
<evidence type="ECO:0000313" key="8">
    <source>
        <dbReference type="Proteomes" id="UP001364617"/>
    </source>
</evidence>
<dbReference type="CDD" id="cd00637">
    <property type="entry name" value="7tm_classA_rhodopsin-like"/>
    <property type="match status" value="1"/>
</dbReference>
<dbReference type="GO" id="GO:0005886">
    <property type="term" value="C:plasma membrane"/>
    <property type="evidence" value="ECO:0007669"/>
    <property type="project" value="TreeGrafter"/>
</dbReference>
<dbReference type="InterPro" id="IPR000276">
    <property type="entry name" value="GPCR_Rhodpsn"/>
</dbReference>
<dbReference type="AlphaFoldDB" id="A0AAN9D3P1"/>
<feature type="domain" description="G-protein coupled receptors family 1 profile" evidence="6">
    <location>
        <begin position="36"/>
        <end position="323"/>
    </location>
</feature>
<keyword evidence="2 5" id="KW-0812">Transmembrane</keyword>
<evidence type="ECO:0000256" key="3">
    <source>
        <dbReference type="ARBA" id="ARBA00022989"/>
    </source>
</evidence>
<dbReference type="Proteomes" id="UP001364617">
    <property type="component" value="Unassembled WGS sequence"/>
</dbReference>
<proteinExistence type="predicted"/>
<evidence type="ECO:0000256" key="4">
    <source>
        <dbReference type="ARBA" id="ARBA00023136"/>
    </source>
</evidence>